<reference evidence="11 12" key="1">
    <citation type="submission" date="2018-06" db="EMBL/GenBank/DDBJ databases">
        <authorList>
            <consortium name="Pathogen Informatics"/>
            <person name="Doyle S."/>
        </authorList>
    </citation>
    <scope>NUCLEOTIDE SEQUENCE [LARGE SCALE GENOMIC DNA]</scope>
    <source>
        <strain evidence="10 12">NCTC10764</strain>
        <strain evidence="9 11">NCTC9073</strain>
    </source>
</reference>
<sequence length="60" mass="6595">MVIAVGSGSVIFSHVNDPGFWLFKEYFNLTIGETIKSWSMLETIISVCGLVGCLLLNMVI</sequence>
<dbReference type="PANTHER" id="PTHR30354">
    <property type="entry name" value="GNT FAMILY GLUCONATE TRANSPORTER"/>
    <property type="match status" value="1"/>
</dbReference>
<feature type="transmembrane region" description="Helical" evidence="8">
    <location>
        <begin position="38"/>
        <end position="59"/>
    </location>
</feature>
<dbReference type="Proteomes" id="UP000255201">
    <property type="component" value="Unassembled WGS sequence"/>
</dbReference>
<keyword evidence="2" id="KW-0813">Transport</keyword>
<protein>
    <submittedName>
        <fullName evidence="9">Gluconate transporter, high-affinity GNT I system</fullName>
    </submittedName>
</protein>
<evidence type="ECO:0000256" key="3">
    <source>
        <dbReference type="ARBA" id="ARBA00022475"/>
    </source>
</evidence>
<evidence type="ECO:0000313" key="10">
    <source>
        <dbReference type="EMBL" id="STE73025.1"/>
    </source>
</evidence>
<evidence type="ECO:0000256" key="5">
    <source>
        <dbReference type="ARBA" id="ARBA00022989"/>
    </source>
</evidence>
<evidence type="ECO:0000256" key="4">
    <source>
        <dbReference type="ARBA" id="ARBA00022692"/>
    </source>
</evidence>
<evidence type="ECO:0000313" key="12">
    <source>
        <dbReference type="Proteomes" id="UP000255201"/>
    </source>
</evidence>
<evidence type="ECO:0000256" key="8">
    <source>
        <dbReference type="SAM" id="Phobius"/>
    </source>
</evidence>
<evidence type="ECO:0000256" key="1">
    <source>
        <dbReference type="ARBA" id="ARBA00004651"/>
    </source>
</evidence>
<dbReference type="InterPro" id="IPR003474">
    <property type="entry name" value="Glcn_transporter"/>
</dbReference>
<evidence type="ECO:0000256" key="6">
    <source>
        <dbReference type="ARBA" id="ARBA00023136"/>
    </source>
</evidence>
<dbReference type="PANTHER" id="PTHR30354:SF22">
    <property type="entry name" value="HIGH-AFFINITY GLUCONATE TRANSPORTER"/>
    <property type="match status" value="1"/>
</dbReference>
<name>A0A2X6UG00_ECOLX</name>
<dbReference type="GO" id="GO:0005886">
    <property type="term" value="C:plasma membrane"/>
    <property type="evidence" value="ECO:0007669"/>
    <property type="project" value="UniProtKB-SubCell"/>
</dbReference>
<organism evidence="9 11">
    <name type="scientific">Escherichia coli</name>
    <dbReference type="NCBI Taxonomy" id="562"/>
    <lineage>
        <taxon>Bacteria</taxon>
        <taxon>Pseudomonadati</taxon>
        <taxon>Pseudomonadota</taxon>
        <taxon>Gammaproteobacteria</taxon>
        <taxon>Enterobacterales</taxon>
        <taxon>Enterobacteriaceae</taxon>
        <taxon>Escherichia</taxon>
    </lineage>
</organism>
<evidence type="ECO:0000256" key="7">
    <source>
        <dbReference type="ARBA" id="ARBA00049663"/>
    </source>
</evidence>
<comment type="subcellular location">
    <subcellularLocation>
        <location evidence="1">Cell membrane</location>
        <topology evidence="1">Multi-pass membrane protein</topology>
    </subcellularLocation>
</comment>
<evidence type="ECO:0000313" key="9">
    <source>
        <dbReference type="EMBL" id="SPX09278.1"/>
    </source>
</evidence>
<dbReference type="Pfam" id="PF02447">
    <property type="entry name" value="GntP_permease"/>
    <property type="match status" value="1"/>
</dbReference>
<gene>
    <name evidence="9" type="primary">gntT_3</name>
    <name evidence="10" type="synonym">gntT_1</name>
    <name evidence="10" type="ORF">NCTC10764_03757</name>
    <name evidence="9" type="ORF">NCTC9073_00525</name>
</gene>
<dbReference type="AlphaFoldDB" id="A0A2X6UG00"/>
<keyword evidence="5 8" id="KW-1133">Transmembrane helix</keyword>
<keyword evidence="3" id="KW-1003">Cell membrane</keyword>
<evidence type="ECO:0000256" key="2">
    <source>
        <dbReference type="ARBA" id="ARBA00022448"/>
    </source>
</evidence>
<dbReference type="EMBL" id="UFZL01000002">
    <property type="protein sequence ID" value="STE73025.1"/>
    <property type="molecule type" value="Genomic_DNA"/>
</dbReference>
<keyword evidence="4 8" id="KW-0812">Transmembrane</keyword>
<evidence type="ECO:0000313" key="11">
    <source>
        <dbReference type="Proteomes" id="UP000250780"/>
    </source>
</evidence>
<proteinExistence type="inferred from homology"/>
<dbReference type="GO" id="GO:0015128">
    <property type="term" value="F:gluconate transmembrane transporter activity"/>
    <property type="evidence" value="ECO:0007669"/>
    <property type="project" value="InterPro"/>
</dbReference>
<accession>A0A2X6UG00</accession>
<dbReference type="EMBL" id="UASD01000004">
    <property type="protein sequence ID" value="SPX09278.1"/>
    <property type="molecule type" value="Genomic_DNA"/>
</dbReference>
<comment type="similarity">
    <text evidence="7">Belongs to the GntP permease family.</text>
</comment>
<keyword evidence="6 8" id="KW-0472">Membrane</keyword>
<dbReference type="Proteomes" id="UP000250780">
    <property type="component" value="Unassembled WGS sequence"/>
</dbReference>